<accession>A0A3E1K9M7</accession>
<evidence type="ECO:0000313" key="1">
    <source>
        <dbReference type="EMBL" id="RFF30933.1"/>
    </source>
</evidence>
<evidence type="ECO:0000313" key="2">
    <source>
        <dbReference type="Proteomes" id="UP000260351"/>
    </source>
</evidence>
<dbReference type="AlphaFoldDB" id="A0A3E1K9M7"/>
<gene>
    <name evidence="1" type="ORF">DZC52_06175</name>
</gene>
<dbReference type="EMBL" id="QUZK01000026">
    <property type="protein sequence ID" value="RFF30933.1"/>
    <property type="molecule type" value="Genomic_DNA"/>
</dbReference>
<comment type="caution">
    <text evidence="1">The sequence shown here is derived from an EMBL/GenBank/DDBJ whole genome shotgun (WGS) entry which is preliminary data.</text>
</comment>
<organism evidence="1 2">
    <name type="scientific">Wenzhouxiangella sediminis</name>
    <dbReference type="NCBI Taxonomy" id="1792836"/>
    <lineage>
        <taxon>Bacteria</taxon>
        <taxon>Pseudomonadati</taxon>
        <taxon>Pseudomonadota</taxon>
        <taxon>Gammaproteobacteria</taxon>
        <taxon>Chromatiales</taxon>
        <taxon>Wenzhouxiangellaceae</taxon>
        <taxon>Wenzhouxiangella</taxon>
    </lineage>
</organism>
<protein>
    <submittedName>
        <fullName evidence="1">Uncharacterized protein</fullName>
    </submittedName>
</protein>
<name>A0A3E1K9M7_9GAMM</name>
<reference evidence="1 2" key="1">
    <citation type="submission" date="2018-08" db="EMBL/GenBank/DDBJ databases">
        <title>Wenzhouxiangella salilacus sp. nov., a novel bacterium isolated from a saline lake in Xinjiang Province, China.</title>
        <authorList>
            <person name="Han S."/>
        </authorList>
    </citation>
    <scope>NUCLEOTIDE SEQUENCE [LARGE SCALE GENOMIC DNA]</scope>
    <source>
        <strain evidence="1 2">XDB06</strain>
    </source>
</reference>
<keyword evidence="2" id="KW-1185">Reference proteome</keyword>
<proteinExistence type="predicted"/>
<dbReference type="Proteomes" id="UP000260351">
    <property type="component" value="Unassembled WGS sequence"/>
</dbReference>
<sequence>MWCLGRWEMNYQDFTELVEQMRSKLLLSERAQAGCRNSPDRALFAGLIGWNVMLKYQIGEPERKRMQEA</sequence>